<dbReference type="OrthoDB" id="7993506at2"/>
<dbReference type="RefSeq" id="WP_099956972.1">
    <property type="nucleotide sequence ID" value="NZ_CP028844.1"/>
</dbReference>
<proteinExistence type="predicted"/>
<dbReference type="KEGG" id="mee:DA075_30740"/>
<organism evidence="1 2">
    <name type="scientific">Methylobacterium currus</name>
    <dbReference type="NCBI Taxonomy" id="2051553"/>
    <lineage>
        <taxon>Bacteria</taxon>
        <taxon>Pseudomonadati</taxon>
        <taxon>Pseudomonadota</taxon>
        <taxon>Alphaproteobacteria</taxon>
        <taxon>Hyphomicrobiales</taxon>
        <taxon>Methylobacteriaceae</taxon>
        <taxon>Methylobacterium</taxon>
    </lineage>
</organism>
<dbReference type="Proteomes" id="UP000244755">
    <property type="component" value="Chromosome 2"/>
</dbReference>
<name>A0A2R4WUS8_9HYPH</name>
<dbReference type="PROSITE" id="PS51318">
    <property type="entry name" value="TAT"/>
    <property type="match status" value="1"/>
</dbReference>
<reference evidence="1 2" key="1">
    <citation type="submission" date="2018-04" db="EMBL/GenBank/DDBJ databases">
        <title>Methylobacterium sp. PR1016A genome.</title>
        <authorList>
            <person name="Park W."/>
        </authorList>
    </citation>
    <scope>NUCLEOTIDE SEQUENCE [LARGE SCALE GENOMIC DNA]</scope>
    <source>
        <strain evidence="1 2">PR1016A</strain>
    </source>
</reference>
<keyword evidence="2" id="KW-1185">Reference proteome</keyword>
<sequence length="62" mass="6224">MPSRRSFLRAGIWNTPFTGIADAEGLPVLQAAAGADLPTDVQILIAAGAGGEAGTGRCGSRL</sequence>
<dbReference type="InterPro" id="IPR006311">
    <property type="entry name" value="TAT_signal"/>
</dbReference>
<gene>
    <name evidence="1" type="ORF">DA075_30740</name>
</gene>
<dbReference type="EMBL" id="CP028844">
    <property type="protein sequence ID" value="AWB25303.1"/>
    <property type="molecule type" value="Genomic_DNA"/>
</dbReference>
<evidence type="ECO:0000313" key="1">
    <source>
        <dbReference type="EMBL" id="AWB25303.1"/>
    </source>
</evidence>
<accession>A0A2R4WUS8</accession>
<dbReference type="AlphaFoldDB" id="A0A2R4WUS8"/>
<evidence type="ECO:0000313" key="2">
    <source>
        <dbReference type="Proteomes" id="UP000244755"/>
    </source>
</evidence>
<protein>
    <submittedName>
        <fullName evidence="1">Uncharacterized protein</fullName>
    </submittedName>
</protein>